<dbReference type="GO" id="GO:0003959">
    <property type="term" value="F:NADPH dehydrogenase activity"/>
    <property type="evidence" value="ECO:0007669"/>
    <property type="project" value="TreeGrafter"/>
</dbReference>
<keyword evidence="1" id="KW-0285">Flavoprotein</keyword>
<sequence length="505" mass="56168">MYFYTIVTSAIALFASASSAQPTARQAPVAYANVMVVNANDHSQQPVRIPLAQLTTLNYQVTELRLISLSVHVPDIPSPDLKDVVCQRYQDKYGIQFGSAEFTDGKPALISTNPVEFGMMTTESKIWQPLKLGNVTLSHRIALAPMTRLRNDDDHLPLDAVIQYYSDRASIPGTLVISEATGISKAAEAAPSTPGISSLDQMQRWKKVFDAVHDKGSYMFMQIWDLGRAGDPGYLKSRGYKYSSSSNIPMEGYPVAPEALTEEEIWQKIDEFRQAARNVVDAGGDGVEIHACHGYLIDQFISESVNNRTDKWGGSVENRARFLLEVVKAVTDEVGAQRTALRVSPFATFQSAYTANPWDQFGYILTELKNAQYKLAYISFVEPRGNPAATDITLHTLAGDDINPWEDKKPRLDDFLEMWNSQSPVIVGGGYLPDNVSKAVDGDYKKWDVVVAFGRWFISNPDLVYRVKNGVPLTPYKRESFYAAKSEIGYNDYTFSQGFVEAAKV</sequence>
<dbReference type="PANTHER" id="PTHR22893">
    <property type="entry name" value="NADH OXIDOREDUCTASE-RELATED"/>
    <property type="match status" value="1"/>
</dbReference>
<protein>
    <submittedName>
        <fullName evidence="4">Putative nadph2 dehydrogenase chain oye2</fullName>
    </submittedName>
</protein>
<feature type="signal peptide" evidence="2">
    <location>
        <begin position="1"/>
        <end position="20"/>
    </location>
</feature>
<reference evidence="4 5" key="1">
    <citation type="journal article" date="2018" name="PLoS Pathog.">
        <title>Evolution of structural diversity of trichothecenes, a family of toxins produced by plant pathogenic and entomopathogenic fungi.</title>
        <authorList>
            <person name="Proctor R.H."/>
            <person name="McCormick S.P."/>
            <person name="Kim H.S."/>
            <person name="Cardoza R.E."/>
            <person name="Stanley A.M."/>
            <person name="Lindo L."/>
            <person name="Kelly A."/>
            <person name="Brown D.W."/>
            <person name="Lee T."/>
            <person name="Vaughan M.M."/>
            <person name="Alexander N.J."/>
            <person name="Busman M."/>
            <person name="Gutierrez S."/>
        </authorList>
    </citation>
    <scope>NUCLEOTIDE SEQUENCE [LARGE SCALE GENOMIC DNA]</scope>
    <source>
        <strain evidence="4 5">NRRL 20695</strain>
    </source>
</reference>
<evidence type="ECO:0000256" key="2">
    <source>
        <dbReference type="SAM" id="SignalP"/>
    </source>
</evidence>
<dbReference type="Gene3D" id="3.20.20.70">
    <property type="entry name" value="Aldolase class I"/>
    <property type="match status" value="1"/>
</dbReference>
<proteinExistence type="predicted"/>
<dbReference type="OrthoDB" id="276546at2759"/>
<accession>A0A395SY44</accession>
<dbReference type="CDD" id="cd02933">
    <property type="entry name" value="OYE_like_FMN"/>
    <property type="match status" value="1"/>
</dbReference>
<dbReference type="GO" id="GO:0010181">
    <property type="term" value="F:FMN binding"/>
    <property type="evidence" value="ECO:0007669"/>
    <property type="project" value="InterPro"/>
</dbReference>
<dbReference type="InterPro" id="IPR001155">
    <property type="entry name" value="OxRdtase_FMN_N"/>
</dbReference>
<dbReference type="InterPro" id="IPR013785">
    <property type="entry name" value="Aldolase_TIM"/>
</dbReference>
<evidence type="ECO:0000313" key="4">
    <source>
        <dbReference type="EMBL" id="RGP77147.1"/>
    </source>
</evidence>
<keyword evidence="2" id="KW-0732">Signal</keyword>
<dbReference type="EMBL" id="PXOG01000100">
    <property type="protein sequence ID" value="RGP77147.1"/>
    <property type="molecule type" value="Genomic_DNA"/>
</dbReference>
<dbReference type="Proteomes" id="UP000266234">
    <property type="component" value="Unassembled WGS sequence"/>
</dbReference>
<keyword evidence="5" id="KW-1185">Reference proteome</keyword>
<organism evidence="4 5">
    <name type="scientific">Fusarium longipes</name>
    <dbReference type="NCBI Taxonomy" id="694270"/>
    <lineage>
        <taxon>Eukaryota</taxon>
        <taxon>Fungi</taxon>
        <taxon>Dikarya</taxon>
        <taxon>Ascomycota</taxon>
        <taxon>Pezizomycotina</taxon>
        <taxon>Sordariomycetes</taxon>
        <taxon>Hypocreomycetidae</taxon>
        <taxon>Hypocreales</taxon>
        <taxon>Nectriaceae</taxon>
        <taxon>Fusarium</taxon>
    </lineage>
</organism>
<dbReference type="InterPro" id="IPR045247">
    <property type="entry name" value="Oye-like"/>
</dbReference>
<comment type="caution">
    <text evidence="4">The sequence shown here is derived from an EMBL/GenBank/DDBJ whole genome shotgun (WGS) entry which is preliminary data.</text>
</comment>
<feature type="chain" id="PRO_5017358252" evidence="2">
    <location>
        <begin position="21"/>
        <end position="505"/>
    </location>
</feature>
<name>A0A395SY44_9HYPO</name>
<evidence type="ECO:0000256" key="1">
    <source>
        <dbReference type="ARBA" id="ARBA00022630"/>
    </source>
</evidence>
<evidence type="ECO:0000259" key="3">
    <source>
        <dbReference type="Pfam" id="PF00724"/>
    </source>
</evidence>
<dbReference type="SUPFAM" id="SSF51395">
    <property type="entry name" value="FMN-linked oxidoreductases"/>
    <property type="match status" value="1"/>
</dbReference>
<dbReference type="STRING" id="694270.A0A395SY44"/>
<dbReference type="Pfam" id="PF00724">
    <property type="entry name" value="Oxidored_FMN"/>
    <property type="match status" value="1"/>
</dbReference>
<dbReference type="AlphaFoldDB" id="A0A395SY44"/>
<gene>
    <name evidence="4" type="ORF">FLONG3_4662</name>
</gene>
<dbReference type="PANTHER" id="PTHR22893:SF91">
    <property type="entry name" value="NADPH DEHYDROGENASE 2-RELATED"/>
    <property type="match status" value="1"/>
</dbReference>
<evidence type="ECO:0000313" key="5">
    <source>
        <dbReference type="Proteomes" id="UP000266234"/>
    </source>
</evidence>
<feature type="domain" description="NADH:flavin oxidoreductase/NADH oxidase N-terminal" evidence="3">
    <location>
        <begin position="125"/>
        <end position="473"/>
    </location>
</feature>